<dbReference type="PANTHER" id="PTHR12411">
    <property type="entry name" value="CYSTEINE PROTEASE FAMILY C1-RELATED"/>
    <property type="match status" value="1"/>
</dbReference>
<keyword evidence="3" id="KW-0812">Transmembrane</keyword>
<gene>
    <name evidence="6" type="ORF">GMRT_11473</name>
</gene>
<dbReference type="InterPro" id="IPR013128">
    <property type="entry name" value="Peptidase_C1A"/>
</dbReference>
<dbReference type="GO" id="GO:0006508">
    <property type="term" value="P:proteolysis"/>
    <property type="evidence" value="ECO:0007669"/>
    <property type="project" value="InterPro"/>
</dbReference>
<feature type="chain" id="PRO_5021365520" evidence="4">
    <location>
        <begin position="18"/>
        <end position="513"/>
    </location>
</feature>
<comment type="similarity">
    <text evidence="1">Belongs to the peptidase C1 family.</text>
</comment>
<keyword evidence="4" id="KW-0732">Signal</keyword>
<dbReference type="Pfam" id="PF00112">
    <property type="entry name" value="Peptidase_C1"/>
    <property type="match status" value="1"/>
</dbReference>
<dbReference type="Gene3D" id="3.90.70.10">
    <property type="entry name" value="Cysteine proteinases"/>
    <property type="match status" value="1"/>
</dbReference>
<sequence>MFLLLFPICLTIDLSDEEHERCTSLYTSYMANYILPDNYNVTPISELSSANNQDDFNIFLQNLQKRGFTCNMTLEDLEKALAWSDGYAEFGLTSLFDKEKLPTGLFHLSTKEMRKMFKKDDPCGPGADPFQPISNIDSIRTVDLNTMGVIGTVRNQGRCGSCWACGTAILAEAAIRTTQDELKADKNVSDSYKKQSFNASVQYILNTSFGRDSNLFCLGGNFILVAKDYCRNRIFTVENTSDYPYESYSTEGSPMYEEILRPLAIIHPLLIPFQPLPNLSTVLIRLHDTQGKTPSMTVDVVRRVKSYIARGIPVAATINTQSSPEAGQRFYEYRGGILKEPCLDVRPDHQVVYVGYGYYKGVEVWMLRNSWGEKWGVHGNFYVPIGVNAFCVENYAYTALPTHYPLSKNQTVYQRPIPPLNQSSDGEQWETKIIRGKNGMDTDDSLPKRNSNDDASDDQIYAPTGIKLSDVIPMTGLTTWQIALIVTGSILLIGTIIGLIIGLLCRRSTRERK</sequence>
<dbReference type="SUPFAM" id="SSF54001">
    <property type="entry name" value="Cysteine proteinases"/>
    <property type="match status" value="1"/>
</dbReference>
<dbReference type="InterPro" id="IPR039417">
    <property type="entry name" value="Peptidase_C1A_papain-like"/>
</dbReference>
<evidence type="ECO:0000256" key="1">
    <source>
        <dbReference type="ARBA" id="ARBA00008455"/>
    </source>
</evidence>
<evidence type="ECO:0000256" key="2">
    <source>
        <dbReference type="SAM" id="MobiDB-lite"/>
    </source>
</evidence>
<dbReference type="InterPro" id="IPR000668">
    <property type="entry name" value="Peptidase_C1A_C"/>
</dbReference>
<evidence type="ECO:0000313" key="7">
    <source>
        <dbReference type="Proteomes" id="UP000315496"/>
    </source>
</evidence>
<feature type="transmembrane region" description="Helical" evidence="3">
    <location>
        <begin position="480"/>
        <end position="505"/>
    </location>
</feature>
<organism evidence="6 7">
    <name type="scientific">Giardia muris</name>
    <dbReference type="NCBI Taxonomy" id="5742"/>
    <lineage>
        <taxon>Eukaryota</taxon>
        <taxon>Metamonada</taxon>
        <taxon>Diplomonadida</taxon>
        <taxon>Hexamitidae</taxon>
        <taxon>Giardiinae</taxon>
        <taxon>Giardia</taxon>
    </lineage>
</organism>
<dbReference type="CDD" id="cd02248">
    <property type="entry name" value="Peptidase_C1A"/>
    <property type="match status" value="1"/>
</dbReference>
<evidence type="ECO:0000259" key="5">
    <source>
        <dbReference type="SMART" id="SM00645"/>
    </source>
</evidence>
<dbReference type="SMART" id="SM00645">
    <property type="entry name" value="Pept_C1"/>
    <property type="match status" value="1"/>
</dbReference>
<dbReference type="Proteomes" id="UP000315496">
    <property type="component" value="Chromosome 1"/>
</dbReference>
<dbReference type="AlphaFoldDB" id="A0A4Z1T9F1"/>
<dbReference type="VEuPathDB" id="GiardiaDB:GMRT_11473"/>
<feature type="region of interest" description="Disordered" evidence="2">
    <location>
        <begin position="437"/>
        <end position="457"/>
    </location>
</feature>
<evidence type="ECO:0000256" key="3">
    <source>
        <dbReference type="SAM" id="Phobius"/>
    </source>
</evidence>
<dbReference type="InterPro" id="IPR038765">
    <property type="entry name" value="Papain-like_cys_pep_sf"/>
</dbReference>
<keyword evidence="7" id="KW-1185">Reference proteome</keyword>
<evidence type="ECO:0000256" key="4">
    <source>
        <dbReference type="SAM" id="SignalP"/>
    </source>
</evidence>
<accession>A0A4Z1T9F1</accession>
<protein>
    <submittedName>
        <fullName evidence="6">Cathepsin L</fullName>
    </submittedName>
</protein>
<keyword evidence="3" id="KW-1133">Transmembrane helix</keyword>
<feature type="domain" description="Peptidase C1A papain C-terminal" evidence="5">
    <location>
        <begin position="135"/>
        <end position="400"/>
    </location>
</feature>
<comment type="caution">
    <text evidence="6">The sequence shown here is derived from an EMBL/GenBank/DDBJ whole genome shotgun (WGS) entry which is preliminary data.</text>
</comment>
<dbReference type="EMBL" id="VDLU01000001">
    <property type="protein sequence ID" value="TNJ29777.1"/>
    <property type="molecule type" value="Genomic_DNA"/>
</dbReference>
<name>A0A4Z1T9F1_GIAMU</name>
<keyword evidence="3" id="KW-0472">Membrane</keyword>
<evidence type="ECO:0000313" key="6">
    <source>
        <dbReference type="EMBL" id="TNJ29777.1"/>
    </source>
</evidence>
<proteinExistence type="inferred from homology"/>
<dbReference type="OrthoDB" id="498368at2759"/>
<reference evidence="6 7" key="1">
    <citation type="submission" date="2019-05" db="EMBL/GenBank/DDBJ databases">
        <title>The compact genome of Giardia muris reveals important steps in the evolution of intestinal protozoan parasites.</title>
        <authorList>
            <person name="Xu F."/>
            <person name="Jimenez-Gonzalez A."/>
            <person name="Einarsson E."/>
            <person name="Astvaldsson A."/>
            <person name="Peirasmaki D."/>
            <person name="Eckmann L."/>
            <person name="Andersson J.O."/>
            <person name="Svard S.G."/>
            <person name="Jerlstrom-Hultqvist J."/>
        </authorList>
    </citation>
    <scope>NUCLEOTIDE SEQUENCE [LARGE SCALE GENOMIC DNA]</scope>
    <source>
        <strain evidence="6 7">Roberts-Thomson</strain>
    </source>
</reference>
<feature type="signal peptide" evidence="4">
    <location>
        <begin position="1"/>
        <end position="17"/>
    </location>
</feature>
<dbReference type="GO" id="GO:0008234">
    <property type="term" value="F:cysteine-type peptidase activity"/>
    <property type="evidence" value="ECO:0007669"/>
    <property type="project" value="InterPro"/>
</dbReference>